<feature type="compositionally biased region" description="Polar residues" evidence="6">
    <location>
        <begin position="75"/>
        <end position="84"/>
    </location>
</feature>
<keyword evidence="4" id="KW-0804">Transcription</keyword>
<evidence type="ECO:0000256" key="2">
    <source>
        <dbReference type="ARBA" id="ARBA00023015"/>
    </source>
</evidence>
<dbReference type="InterPro" id="IPR037472">
    <property type="entry name" value="MBD8"/>
</dbReference>
<dbReference type="Pfam" id="PF01429">
    <property type="entry name" value="MBD"/>
    <property type="match status" value="1"/>
</dbReference>
<evidence type="ECO:0000256" key="3">
    <source>
        <dbReference type="ARBA" id="ARBA00023125"/>
    </source>
</evidence>
<feature type="compositionally biased region" description="Basic and acidic residues" evidence="6">
    <location>
        <begin position="106"/>
        <end position="116"/>
    </location>
</feature>
<dbReference type="PANTHER" id="PTHR37701">
    <property type="entry name" value="METHYL-CPG-BINDING DOMAIN-CONTAINING PROTEIN 8"/>
    <property type="match status" value="1"/>
</dbReference>
<keyword evidence="2" id="KW-0805">Transcription regulation</keyword>
<protein>
    <submittedName>
        <fullName evidence="9">(thale cress) hypothetical protein</fullName>
    </submittedName>
</protein>
<evidence type="ECO:0000256" key="4">
    <source>
        <dbReference type="ARBA" id="ARBA00023163"/>
    </source>
</evidence>
<dbReference type="Proteomes" id="UP000426265">
    <property type="component" value="Unassembled WGS sequence"/>
</dbReference>
<dbReference type="Pfam" id="PF02178">
    <property type="entry name" value="AT_hook"/>
    <property type="match status" value="2"/>
</dbReference>
<sequence length="524" mass="58669">MDDGDLGNNHHNFLGGAGNRLSAESLPLIDTRLLSQSELRALSQCSSLSPSSSASLAASAGGDDDLTPKIDRSVFNESAGSRKQTFLRLRLARHPQPPEEPPSPQRQRDDSSREEQTQVASLLRSLFNVDSNQSKEEEDEGEEELEDNEGQIHYNSYVYQRPNLDSIQNVLIQGTSGNKIKRKRGRPRKIRNPSEENEVLDLTGEASTYVFVDKTSSNLGMVSRVGSSGISLDSNSVKRKRGRPPKNKEEIMNLEKRDSAIVNISAFDKEELVVNLENREGTIVDLSALASVSEDPYEEELRRITVGLKTKEEILGFLEQLNGEWVNIGKKKKVVNACDYGGYLPRGWRLMLYIKRKGSNLLLACRRYISPDGQQFETCKEVSTYLRSLLESPSKNQHYYLQSDNKTLGQQPVIANESLLGNSDSMDSETMQYLESGRTSSEVFEEAKAVENGNEADRVKTSLMQKDDNADFLNGVEDNDDDMKKRDGNMENLATLSNSEMTKSLPTTTNELQQYFSSQINRVQ</sequence>
<evidence type="ECO:0000313" key="13">
    <source>
        <dbReference type="Proteomes" id="UP000516314"/>
    </source>
</evidence>
<dbReference type="InterPro" id="IPR016177">
    <property type="entry name" value="DNA-bd_dom_sf"/>
</dbReference>
<comment type="subcellular location">
    <subcellularLocation>
        <location evidence="1">Nucleus</location>
    </subcellularLocation>
</comment>
<dbReference type="EMBL" id="LR881466">
    <property type="protein sequence ID" value="CAD5313452.1"/>
    <property type="molecule type" value="Genomic_DNA"/>
</dbReference>
<feature type="compositionally biased region" description="Low complexity" evidence="6">
    <location>
        <begin position="45"/>
        <end position="60"/>
    </location>
</feature>
<evidence type="ECO:0000259" key="7">
    <source>
        <dbReference type="PROSITE" id="PS50982"/>
    </source>
</evidence>
<dbReference type="PROSITE" id="PS50982">
    <property type="entry name" value="MBD"/>
    <property type="match status" value="1"/>
</dbReference>
<dbReference type="OMA" id="NEGQIHY"/>
<evidence type="ECO:0000313" key="12">
    <source>
        <dbReference type="Proteomes" id="UP000434276"/>
    </source>
</evidence>
<dbReference type="SUPFAM" id="SSF54171">
    <property type="entry name" value="DNA-binding domain"/>
    <property type="match status" value="1"/>
</dbReference>
<dbReference type="SMART" id="SM00384">
    <property type="entry name" value="AT_hook"/>
    <property type="match status" value="2"/>
</dbReference>
<dbReference type="EMBL" id="CACSHJ010000087">
    <property type="protein sequence ID" value="CAA0232355.1"/>
    <property type="molecule type" value="Genomic_DNA"/>
</dbReference>
<dbReference type="EMBL" id="CACRSJ010000104">
    <property type="protein sequence ID" value="VYS46882.1"/>
    <property type="molecule type" value="Genomic_DNA"/>
</dbReference>
<proteinExistence type="predicted"/>
<evidence type="ECO:0000313" key="8">
    <source>
        <dbReference type="EMBL" id="CAA0232355.1"/>
    </source>
</evidence>
<evidence type="ECO:0000256" key="6">
    <source>
        <dbReference type="SAM" id="MobiDB-lite"/>
    </source>
</evidence>
<dbReference type="KEGG" id="ath:AT1G22310"/>
<accession>A0A5S9VM51</accession>
<accession>A0A654EH66</accession>
<dbReference type="Proteomes" id="UP000516314">
    <property type="component" value="Chromosome 1"/>
</dbReference>
<keyword evidence="3" id="KW-0238">DNA-binding</keyword>
<dbReference type="GO" id="GO:0003677">
    <property type="term" value="F:DNA binding"/>
    <property type="evidence" value="ECO:0007669"/>
    <property type="project" value="UniProtKB-KW"/>
</dbReference>
<name>A0A5S9VM51_ARATH</name>
<feature type="compositionally biased region" description="Acidic residues" evidence="6">
    <location>
        <begin position="136"/>
        <end position="149"/>
    </location>
</feature>
<dbReference type="InterPro" id="IPR001739">
    <property type="entry name" value="Methyl_CpG_DNA-bd"/>
</dbReference>
<keyword evidence="5" id="KW-0539">Nucleus</keyword>
<evidence type="ECO:0000256" key="1">
    <source>
        <dbReference type="ARBA" id="ARBA00004123"/>
    </source>
</evidence>
<feature type="region of interest" description="Disordered" evidence="6">
    <location>
        <begin position="45"/>
        <end position="151"/>
    </location>
</feature>
<dbReference type="InterPro" id="IPR017956">
    <property type="entry name" value="AT_hook_DNA-bd_motif"/>
</dbReference>
<evidence type="ECO:0000313" key="11">
    <source>
        <dbReference type="Proteomes" id="UP000426265"/>
    </source>
</evidence>
<dbReference type="AlphaFoldDB" id="A0A5S9VM51"/>
<dbReference type="PANTHER" id="PTHR37701:SF13">
    <property type="entry name" value="C2H2-TYPE DOMAIN-CONTAINING PROTEIN"/>
    <property type="match status" value="1"/>
</dbReference>
<gene>
    <name evidence="10" type="ORF">AN1_LOCUS2376</name>
    <name evidence="9" type="ORF">AT9943_LOCUS1952</name>
    <name evidence="8" type="ORF">C24_LOCUS2288</name>
</gene>
<evidence type="ECO:0000256" key="5">
    <source>
        <dbReference type="ARBA" id="ARBA00023242"/>
    </source>
</evidence>
<dbReference type="GO" id="GO:0005634">
    <property type="term" value="C:nucleus"/>
    <property type="evidence" value="ECO:0007669"/>
    <property type="project" value="UniProtKB-SubCell"/>
</dbReference>
<reference evidence="9 13" key="2">
    <citation type="submission" date="2020-09" db="EMBL/GenBank/DDBJ databases">
        <authorList>
            <person name="Ashkenazy H."/>
        </authorList>
    </citation>
    <scope>NUCLEOTIDE SEQUENCE [LARGE SCALE GENOMIC DNA]</scope>
    <source>
        <strain evidence="13">cv. Cdm-0</strain>
    </source>
</reference>
<reference evidence="8 12" key="1">
    <citation type="submission" date="2019-12" db="EMBL/GenBank/DDBJ databases">
        <authorList>
            <person name="Jiao W.-B."/>
            <person name="Schneeberger K."/>
        </authorList>
    </citation>
    <scope>NUCLEOTIDE SEQUENCE [LARGE SCALE GENOMIC DNA]</scope>
    <source>
        <strain evidence="11">cv. An-1</strain>
        <strain evidence="12">cv. C24</strain>
    </source>
</reference>
<dbReference type="Proteomes" id="UP000434276">
    <property type="component" value="Unassembled WGS sequence"/>
</dbReference>
<organism evidence="8 12">
    <name type="scientific">Arabidopsis thaliana</name>
    <name type="common">Mouse-ear cress</name>
    <dbReference type="NCBI Taxonomy" id="3702"/>
    <lineage>
        <taxon>Eukaryota</taxon>
        <taxon>Viridiplantae</taxon>
        <taxon>Streptophyta</taxon>
        <taxon>Embryophyta</taxon>
        <taxon>Tracheophyta</taxon>
        <taxon>Spermatophyta</taxon>
        <taxon>Magnoliopsida</taxon>
        <taxon>eudicotyledons</taxon>
        <taxon>Gunneridae</taxon>
        <taxon>Pentapetalae</taxon>
        <taxon>rosids</taxon>
        <taxon>malvids</taxon>
        <taxon>Brassicales</taxon>
        <taxon>Brassicaceae</taxon>
        <taxon>Camelineae</taxon>
        <taxon>Arabidopsis</taxon>
    </lineage>
</organism>
<evidence type="ECO:0000313" key="9">
    <source>
        <dbReference type="EMBL" id="CAD5313452.1"/>
    </source>
</evidence>
<evidence type="ECO:0000313" key="10">
    <source>
        <dbReference type="EMBL" id="VYS46882.1"/>
    </source>
</evidence>
<dbReference type="OrthoDB" id="1675150at2759"/>
<feature type="domain" description="MBD" evidence="7">
    <location>
        <begin position="334"/>
        <end position="406"/>
    </location>
</feature>
<dbReference type="ExpressionAtlas" id="A0A5S9VM51">
    <property type="expression patterns" value="baseline and differential"/>
</dbReference>